<feature type="domain" description="EamA" evidence="8">
    <location>
        <begin position="324"/>
        <end position="452"/>
    </location>
</feature>
<feature type="transmembrane region" description="Helical" evidence="7">
    <location>
        <begin position="438"/>
        <end position="457"/>
    </location>
</feature>
<keyword evidence="4 7" id="KW-1133">Transmembrane helix</keyword>
<evidence type="ECO:0000256" key="2">
    <source>
        <dbReference type="ARBA" id="ARBA00007635"/>
    </source>
</evidence>
<dbReference type="Proteomes" id="UP001497522">
    <property type="component" value="Chromosome 19"/>
</dbReference>
<feature type="transmembrane region" description="Helical" evidence="7">
    <location>
        <begin position="206"/>
        <end position="225"/>
    </location>
</feature>
<comment type="similarity">
    <text evidence="2">Belongs to the drug/metabolite transporter (DMT) superfamily. Plant drug/metabolite exporter (P-DME) (TC 2.A.7.4) family.</text>
</comment>
<evidence type="ECO:0000256" key="7">
    <source>
        <dbReference type="SAM" id="Phobius"/>
    </source>
</evidence>
<evidence type="ECO:0000256" key="6">
    <source>
        <dbReference type="SAM" id="MobiDB-lite"/>
    </source>
</evidence>
<dbReference type="EMBL" id="OZ023720">
    <property type="protein sequence ID" value="CAK9869294.1"/>
    <property type="molecule type" value="Genomic_DNA"/>
</dbReference>
<feature type="transmembrane region" description="Helical" evidence="7">
    <location>
        <begin position="353"/>
        <end position="374"/>
    </location>
</feature>
<feature type="transmembrane region" description="Helical" evidence="7">
    <location>
        <begin position="318"/>
        <end position="341"/>
    </location>
</feature>
<gene>
    <name evidence="9" type="ORF">CSSPJE1EN2_LOCUS12052</name>
</gene>
<dbReference type="PANTHER" id="PTHR22911:SF6">
    <property type="entry name" value="SOLUTE CARRIER FAMILY 35 MEMBER G1"/>
    <property type="match status" value="1"/>
</dbReference>
<evidence type="ECO:0000256" key="5">
    <source>
        <dbReference type="ARBA" id="ARBA00023136"/>
    </source>
</evidence>
<protein>
    <recommendedName>
        <fullName evidence="8">EamA domain-containing protein</fullName>
    </recommendedName>
</protein>
<sequence>MAATVGEMSSSPEITTPRSQDYALALDGKTAIILPSPSDVEGTVIPRSNKVFDSQTSRSRASVKPVSPTIPSRSIFVPERSTGSAPTSPSTVNSELAPLIPNVGGSRSIAIDFLPLSVPSLTASVQSIKRHFLLGSSSASAAKERRTKLRSPVVESAGLPELLAWIWGGSRYSGPMCMTLAALAYTLMGVLVEFFAVQEMPLYETQFFRCAVVSAAAAVVTRVTGHSLFGAPTARHLLAARAIMGLIASSGFIYSLSVLPLSAAASINFSTPLFTALLSTIILQEPWNPRVIAGTPSSLVYQPAFAPSDGASSDDKRYLQGASMSLAFVAAAIGGAVYCCIRSLGKAGEPPEVTVFAFAALSCPIAALCALLFQDFVLPGFVDLIGMVITGITAFAAQVLVARGLQLEKAARATSFLYIEVVSSYLLHAFLLGYVPSLYATAGIILVTLNICSLLFWENEQVPG</sequence>
<comment type="subcellular location">
    <subcellularLocation>
        <location evidence="1">Membrane</location>
        <topology evidence="1">Multi-pass membrane protein</topology>
    </subcellularLocation>
</comment>
<dbReference type="SUPFAM" id="SSF103481">
    <property type="entry name" value="Multidrug resistance efflux transporter EmrE"/>
    <property type="match status" value="2"/>
</dbReference>
<proteinExistence type="inferred from homology"/>
<feature type="transmembrane region" description="Helical" evidence="7">
    <location>
        <begin position="237"/>
        <end position="256"/>
    </location>
</feature>
<dbReference type="InterPro" id="IPR000620">
    <property type="entry name" value="EamA_dom"/>
</dbReference>
<keyword evidence="5 7" id="KW-0472">Membrane</keyword>
<feature type="transmembrane region" description="Helical" evidence="7">
    <location>
        <begin position="380"/>
        <end position="401"/>
    </location>
</feature>
<dbReference type="InterPro" id="IPR037185">
    <property type="entry name" value="EmrE-like"/>
</dbReference>
<evidence type="ECO:0000256" key="1">
    <source>
        <dbReference type="ARBA" id="ARBA00004141"/>
    </source>
</evidence>
<dbReference type="Pfam" id="PF00892">
    <property type="entry name" value="EamA"/>
    <property type="match status" value="2"/>
</dbReference>
<evidence type="ECO:0000313" key="9">
    <source>
        <dbReference type="EMBL" id="CAK9869294.1"/>
    </source>
</evidence>
<feature type="domain" description="EamA" evidence="8">
    <location>
        <begin position="174"/>
        <end position="295"/>
    </location>
</feature>
<accession>A0ABP1B2W5</accession>
<feature type="compositionally biased region" description="Polar residues" evidence="6">
    <location>
        <begin position="81"/>
        <end position="93"/>
    </location>
</feature>
<feature type="transmembrane region" description="Helical" evidence="7">
    <location>
        <begin position="180"/>
        <end position="200"/>
    </location>
</feature>
<evidence type="ECO:0000256" key="3">
    <source>
        <dbReference type="ARBA" id="ARBA00022692"/>
    </source>
</evidence>
<feature type="region of interest" description="Disordered" evidence="6">
    <location>
        <begin position="72"/>
        <end position="93"/>
    </location>
</feature>
<reference evidence="9" key="1">
    <citation type="submission" date="2024-03" db="EMBL/GenBank/DDBJ databases">
        <authorList>
            <consortium name="ELIXIR-Norway"/>
            <consortium name="Elixir Norway"/>
        </authorList>
    </citation>
    <scope>NUCLEOTIDE SEQUENCE</scope>
</reference>
<organism evidence="9 10">
    <name type="scientific">Sphagnum jensenii</name>
    <dbReference type="NCBI Taxonomy" id="128206"/>
    <lineage>
        <taxon>Eukaryota</taxon>
        <taxon>Viridiplantae</taxon>
        <taxon>Streptophyta</taxon>
        <taxon>Embryophyta</taxon>
        <taxon>Bryophyta</taxon>
        <taxon>Sphagnophytina</taxon>
        <taxon>Sphagnopsida</taxon>
        <taxon>Sphagnales</taxon>
        <taxon>Sphagnaceae</taxon>
        <taxon>Sphagnum</taxon>
    </lineage>
</organism>
<evidence type="ECO:0000313" key="10">
    <source>
        <dbReference type="Proteomes" id="UP001497522"/>
    </source>
</evidence>
<dbReference type="PANTHER" id="PTHR22911">
    <property type="entry name" value="ACYL-MALONYL CONDENSING ENZYME-RELATED"/>
    <property type="match status" value="1"/>
</dbReference>
<evidence type="ECO:0000256" key="4">
    <source>
        <dbReference type="ARBA" id="ARBA00022989"/>
    </source>
</evidence>
<keyword evidence="3 7" id="KW-0812">Transmembrane</keyword>
<feature type="transmembrane region" description="Helical" evidence="7">
    <location>
        <begin position="413"/>
        <end position="432"/>
    </location>
</feature>
<keyword evidence="10" id="KW-1185">Reference proteome</keyword>
<name>A0ABP1B2W5_9BRYO</name>
<evidence type="ECO:0000259" key="8">
    <source>
        <dbReference type="Pfam" id="PF00892"/>
    </source>
</evidence>